<accession>D4LCQ4</accession>
<evidence type="ECO:0000256" key="2">
    <source>
        <dbReference type="ARBA" id="ARBA00023002"/>
    </source>
</evidence>
<dbReference type="InterPro" id="IPR036291">
    <property type="entry name" value="NAD(P)-bd_dom_sf"/>
</dbReference>
<evidence type="ECO:0000256" key="1">
    <source>
        <dbReference type="ARBA" id="ARBA00006484"/>
    </source>
</evidence>
<reference evidence="4" key="1">
    <citation type="submission" date="2010-03" db="EMBL/GenBank/DDBJ databases">
        <title>The genome sequence of Ruminococcus sp. 18P13.</title>
        <authorList>
            <consortium name="metaHIT consortium -- http://www.metahit.eu/"/>
            <person name="Pajon A."/>
            <person name="Turner K."/>
            <person name="Parkhill J."/>
            <person name="Bernalier A."/>
        </authorList>
    </citation>
    <scope>NUCLEOTIDE SEQUENCE [LARGE SCALE GENOMIC DNA]</scope>
    <source>
        <strain evidence="4">Type strain: 18P13</strain>
    </source>
</reference>
<dbReference type="KEGG" id="rch:RUM_12670"/>
<dbReference type="EC" id="1.1.1.100" evidence="4"/>
<evidence type="ECO:0000313" key="4">
    <source>
        <dbReference type="EMBL" id="CBL17399.1"/>
    </source>
</evidence>
<keyword evidence="5" id="KW-1185">Reference proteome</keyword>
<evidence type="ECO:0000313" key="5">
    <source>
        <dbReference type="Proteomes" id="UP000007054"/>
    </source>
</evidence>
<dbReference type="BioCyc" id="RCHA213810:RUM_RS06120-MONOMER"/>
<dbReference type="Proteomes" id="UP000007054">
    <property type="component" value="Chromosome"/>
</dbReference>
<dbReference type="PRINTS" id="PR00081">
    <property type="entry name" value="GDHRDH"/>
</dbReference>
<dbReference type="CDD" id="cd05233">
    <property type="entry name" value="SDR_c"/>
    <property type="match status" value="1"/>
</dbReference>
<dbReference type="SUPFAM" id="SSF51735">
    <property type="entry name" value="NAD(P)-binding Rossmann-fold domains"/>
    <property type="match status" value="1"/>
</dbReference>
<dbReference type="PRINTS" id="PR00080">
    <property type="entry name" value="SDRFAMILY"/>
</dbReference>
<dbReference type="PANTHER" id="PTHR44196:SF1">
    <property type="entry name" value="DEHYDROGENASE_REDUCTASE SDR FAMILY MEMBER 7B"/>
    <property type="match status" value="1"/>
</dbReference>
<dbReference type="PATRIC" id="fig|213810.4.peg.1161"/>
<protein>
    <submittedName>
        <fullName evidence="4">Short-chain dehydrogenases of various substrate specificities</fullName>
        <ecNumber evidence="4">1.1.1.100</ecNumber>
    </submittedName>
</protein>
<reference evidence="4" key="2">
    <citation type="submission" date="2010-03" db="EMBL/GenBank/DDBJ databases">
        <authorList>
            <person name="Pajon A."/>
        </authorList>
    </citation>
    <scope>NUCLEOTIDE SEQUENCE</scope>
    <source>
        <strain evidence="4">Type strain: 18P13</strain>
    </source>
</reference>
<proteinExistence type="inferred from homology"/>
<dbReference type="HOGENOM" id="CLU_010194_9_0_9"/>
<keyword evidence="2 4" id="KW-0560">Oxidoreductase</keyword>
<evidence type="ECO:0000256" key="3">
    <source>
        <dbReference type="RuleBase" id="RU000363"/>
    </source>
</evidence>
<dbReference type="RefSeq" id="WP_015558306.1">
    <property type="nucleotide sequence ID" value="NC_021039.1"/>
</dbReference>
<comment type="similarity">
    <text evidence="1 3">Belongs to the short-chain dehydrogenases/reductases (SDR) family.</text>
</comment>
<gene>
    <name evidence="4" type="ordered locus">RUM_12670</name>
</gene>
<dbReference type="GO" id="GO:0004316">
    <property type="term" value="F:3-oxoacyl-[acyl-carrier-protein] reductase (NADPH) activity"/>
    <property type="evidence" value="ECO:0007669"/>
    <property type="project" value="UniProtKB-EC"/>
</dbReference>
<dbReference type="GeneID" id="83156000"/>
<dbReference type="PANTHER" id="PTHR44196">
    <property type="entry name" value="DEHYDROGENASE/REDUCTASE SDR FAMILY MEMBER 7B"/>
    <property type="match status" value="1"/>
</dbReference>
<organism evidence="4 5">
    <name type="scientific">Ruminococcus champanellensis (strain DSM 18848 / JCM 17042 / KCTC 15320 / 18P13)</name>
    <dbReference type="NCBI Taxonomy" id="213810"/>
    <lineage>
        <taxon>Bacteria</taxon>
        <taxon>Bacillati</taxon>
        <taxon>Bacillota</taxon>
        <taxon>Clostridia</taxon>
        <taxon>Eubacteriales</taxon>
        <taxon>Oscillospiraceae</taxon>
        <taxon>Ruminococcus</taxon>
    </lineage>
</organism>
<dbReference type="Gene3D" id="3.40.50.720">
    <property type="entry name" value="NAD(P)-binding Rossmann-like Domain"/>
    <property type="match status" value="1"/>
</dbReference>
<dbReference type="AlphaFoldDB" id="D4LCQ4"/>
<name>D4LCQ4_RUMC1</name>
<dbReference type="STRING" id="213810.RUM_12670"/>
<dbReference type="GO" id="GO:0016020">
    <property type="term" value="C:membrane"/>
    <property type="evidence" value="ECO:0007669"/>
    <property type="project" value="TreeGrafter"/>
</dbReference>
<dbReference type="Pfam" id="PF00106">
    <property type="entry name" value="adh_short"/>
    <property type="match status" value="1"/>
</dbReference>
<dbReference type="InterPro" id="IPR002347">
    <property type="entry name" value="SDR_fam"/>
</dbReference>
<sequence length="250" mass="26886">MIDVSGKWALITGASRGIGRLIALEMAKRGCNLVLHSRRLSHCSSLLEQVQRLGVQAYAVEAELSDLDAVEDMMTRIDRTGTSLDIVFNNAGVQVAYRSAFLETPSEDYIKSFAINTIAPMRICYHVLPGMVDQGFGRIINTTSGIALDPQQAGYSASKAALDKVTVDLGSKYDGTNVILSLADPGWCRTDLGGPNAPNPPESALPGVLIGAFVDDRRSGRLFAAPHFSGMTLEHAVQQAETSCVVPYDR</sequence>
<dbReference type="EMBL" id="FP929052">
    <property type="protein sequence ID" value="CBL17399.1"/>
    <property type="molecule type" value="Genomic_DNA"/>
</dbReference>
<dbReference type="OrthoDB" id="5786478at2"/>